<evidence type="ECO:0008006" key="4">
    <source>
        <dbReference type="Google" id="ProtNLM"/>
    </source>
</evidence>
<protein>
    <recommendedName>
        <fullName evidence="4">Phenylalanyl-tRNA synthetase subunit beta</fullName>
    </recommendedName>
</protein>
<accession>A0A1I2Y086</accession>
<reference evidence="2 3" key="1">
    <citation type="submission" date="2016-10" db="EMBL/GenBank/DDBJ databases">
        <authorList>
            <person name="de Groot N.N."/>
        </authorList>
    </citation>
    <scope>NUCLEOTIDE SEQUENCE [LARGE SCALE GENOMIC DNA]</scope>
    <source>
        <strain evidence="2 3">DSM 18684</strain>
    </source>
</reference>
<sequence length="96" mass="10908">MSSVASQLDNVLQKTNRLIELCNALQEENELLKVENKQTKLALELAKSKGLELDEKVRVLKLAKSIEGTSEKTLDIKQKINEFVREIDKCVVLLKK</sequence>
<name>A0A1I2Y086_9SPHI</name>
<evidence type="ECO:0000313" key="2">
    <source>
        <dbReference type="EMBL" id="SFH18769.1"/>
    </source>
</evidence>
<dbReference type="OrthoDB" id="1467932at2"/>
<evidence type="ECO:0000256" key="1">
    <source>
        <dbReference type="SAM" id="Coils"/>
    </source>
</evidence>
<feature type="coiled-coil region" evidence="1">
    <location>
        <begin position="8"/>
        <end position="42"/>
    </location>
</feature>
<evidence type="ECO:0000313" key="3">
    <source>
        <dbReference type="Proteomes" id="UP000199666"/>
    </source>
</evidence>
<proteinExistence type="predicted"/>
<dbReference type="EMBL" id="FOPP01000006">
    <property type="protein sequence ID" value="SFH18769.1"/>
    <property type="molecule type" value="Genomic_DNA"/>
</dbReference>
<keyword evidence="3" id="KW-1185">Reference proteome</keyword>
<dbReference type="Proteomes" id="UP000199666">
    <property type="component" value="Unassembled WGS sequence"/>
</dbReference>
<keyword evidence="1" id="KW-0175">Coiled coil</keyword>
<gene>
    <name evidence="2" type="ORF">SAMN04489864_106134</name>
</gene>
<organism evidence="2 3">
    <name type="scientific">Pedobacter insulae</name>
    <dbReference type="NCBI Taxonomy" id="414048"/>
    <lineage>
        <taxon>Bacteria</taxon>
        <taxon>Pseudomonadati</taxon>
        <taxon>Bacteroidota</taxon>
        <taxon>Sphingobacteriia</taxon>
        <taxon>Sphingobacteriales</taxon>
        <taxon>Sphingobacteriaceae</taxon>
        <taxon>Pedobacter</taxon>
    </lineage>
</organism>
<dbReference type="AlphaFoldDB" id="A0A1I2Y086"/>
<dbReference type="RefSeq" id="WP_090994207.1">
    <property type="nucleotide sequence ID" value="NZ_FOPP01000006.1"/>
</dbReference>
<dbReference type="STRING" id="414048.SAMN04489864_106134"/>